<sequence length="275" mass="32009">MPIFDRLREKVKIVYKKLNKKGLKRHNQFNGMVYAEFSDVPSELIINGYASDKYAEYFFRRAELYSKETFQDISIAKLIVLINLLSSMSKIEVLDYGGSVGQVFWGVEKYLSSPNNVKWNVLDVAELVSIAKEKYKSNSTLSFYTDVKKINKIDILFFRQALQFFENYQEALKETINSFQPKVLYFCGVTAGQNKEYKTLLCMEGNKGLPVIIFNEEELIEFVKSIGFIMLEKFNENARIDLSNFKSLDYQLDSNGDNFTKGYIFIRKDNRQDLL</sequence>
<dbReference type="NCBIfam" id="TIGR04325">
    <property type="entry name" value="MTase_LIC12133"/>
    <property type="match status" value="1"/>
</dbReference>
<accession>A0A833L2G7</accession>
<proteinExistence type="predicted"/>
<organism evidence="1 2">
    <name type="scientific">Candidatus Saganbacteria bacterium</name>
    <dbReference type="NCBI Taxonomy" id="2575572"/>
    <lineage>
        <taxon>Bacteria</taxon>
        <taxon>Bacillati</taxon>
        <taxon>Saganbacteria</taxon>
    </lineage>
</organism>
<comment type="caution">
    <text evidence="1">The sequence shown here is derived from an EMBL/GenBank/DDBJ whole genome shotgun (WGS) entry which is preliminary data.</text>
</comment>
<protein>
    <recommendedName>
        <fullName evidence="3">Methyltransferase, TIGR04325 family</fullName>
    </recommendedName>
</protein>
<dbReference type="SUPFAM" id="SSF53335">
    <property type="entry name" value="S-adenosyl-L-methionine-dependent methyltransferases"/>
    <property type="match status" value="1"/>
</dbReference>
<evidence type="ECO:0000313" key="2">
    <source>
        <dbReference type="Proteomes" id="UP000488506"/>
    </source>
</evidence>
<dbReference type="EMBL" id="WPAF01000001">
    <property type="protein sequence ID" value="KAF0135263.1"/>
    <property type="molecule type" value="Genomic_DNA"/>
</dbReference>
<dbReference type="Proteomes" id="UP000488506">
    <property type="component" value="Unassembled WGS sequence"/>
</dbReference>
<name>A0A833L2G7_UNCSA</name>
<reference evidence="1 2" key="1">
    <citation type="submission" date="2019-12" db="EMBL/GenBank/DDBJ databases">
        <authorList>
            <person name="Wolfe R."/>
            <person name="Danczak R."/>
            <person name="Wilkins M."/>
        </authorList>
    </citation>
    <scope>NUCLEOTIDE SEQUENCE [LARGE SCALE GENOMIC DNA]</scope>
    <source>
        <strain evidence="1">X2_MaxBin.013</strain>
    </source>
</reference>
<evidence type="ECO:0008006" key="3">
    <source>
        <dbReference type="Google" id="ProtNLM"/>
    </source>
</evidence>
<gene>
    <name evidence="1" type="ORF">FD145_89</name>
</gene>
<dbReference type="InterPro" id="IPR027612">
    <property type="entry name" value="Put_MTase_LIC12133"/>
</dbReference>
<dbReference type="AlphaFoldDB" id="A0A833L2G7"/>
<evidence type="ECO:0000313" key="1">
    <source>
        <dbReference type="EMBL" id="KAF0135263.1"/>
    </source>
</evidence>
<dbReference type="InterPro" id="IPR029063">
    <property type="entry name" value="SAM-dependent_MTases_sf"/>
</dbReference>